<gene>
    <name evidence="2" type="ORF">SEVIR_4G047703v2</name>
</gene>
<dbReference type="AlphaFoldDB" id="A0A4U6UVQ0"/>
<protein>
    <recommendedName>
        <fullName evidence="1">KIB1-4 beta-propeller domain-containing protein</fullName>
    </recommendedName>
</protein>
<dbReference type="InterPro" id="IPR005174">
    <property type="entry name" value="KIB1-4_b-propeller"/>
</dbReference>
<evidence type="ECO:0000313" key="3">
    <source>
        <dbReference type="Proteomes" id="UP000298652"/>
    </source>
</evidence>
<dbReference type="Pfam" id="PF03478">
    <property type="entry name" value="Beta-prop_KIB1-4"/>
    <property type="match status" value="1"/>
</dbReference>
<evidence type="ECO:0000259" key="1">
    <source>
        <dbReference type="Pfam" id="PF03478"/>
    </source>
</evidence>
<dbReference type="Proteomes" id="UP000298652">
    <property type="component" value="Chromosome 4"/>
</dbReference>
<dbReference type="Gramene" id="TKW19872">
    <property type="protein sequence ID" value="TKW19872"/>
    <property type="gene ID" value="SEVIR_4G047703v2"/>
</dbReference>
<dbReference type="EMBL" id="CM016555">
    <property type="protein sequence ID" value="TKW19872.1"/>
    <property type="molecule type" value="Genomic_DNA"/>
</dbReference>
<name>A0A4U6UVQ0_SETVI</name>
<keyword evidence="3" id="KW-1185">Reference proteome</keyword>
<dbReference type="PANTHER" id="PTHR36901">
    <property type="entry name" value="F-BOX DOMAIN CONTAINING PROTEIN, EXPRESSED-RELATED"/>
    <property type="match status" value="1"/>
</dbReference>
<proteinExistence type="predicted"/>
<evidence type="ECO:0000313" key="2">
    <source>
        <dbReference type="EMBL" id="TKW19872.1"/>
    </source>
</evidence>
<organism evidence="2 3">
    <name type="scientific">Setaria viridis</name>
    <name type="common">Green bristlegrass</name>
    <name type="synonym">Setaria italica subsp. viridis</name>
    <dbReference type="NCBI Taxonomy" id="4556"/>
    <lineage>
        <taxon>Eukaryota</taxon>
        <taxon>Viridiplantae</taxon>
        <taxon>Streptophyta</taxon>
        <taxon>Embryophyta</taxon>
        <taxon>Tracheophyta</taxon>
        <taxon>Spermatophyta</taxon>
        <taxon>Magnoliopsida</taxon>
        <taxon>Liliopsida</taxon>
        <taxon>Poales</taxon>
        <taxon>Poaceae</taxon>
        <taxon>PACMAD clade</taxon>
        <taxon>Panicoideae</taxon>
        <taxon>Panicodae</taxon>
        <taxon>Paniceae</taxon>
        <taxon>Cenchrinae</taxon>
        <taxon>Setaria</taxon>
    </lineage>
</organism>
<accession>A0A4U6UVQ0</accession>
<dbReference type="PANTHER" id="PTHR36901:SF2">
    <property type="entry name" value="OS10G0520400 PROTEIN"/>
    <property type="match status" value="1"/>
</dbReference>
<feature type="domain" description="KIB1-4 beta-propeller" evidence="1">
    <location>
        <begin position="2"/>
        <end position="126"/>
    </location>
</feature>
<reference evidence="2" key="1">
    <citation type="submission" date="2019-03" db="EMBL/GenBank/DDBJ databases">
        <title>WGS assembly of Setaria viridis.</title>
        <authorList>
            <person name="Huang P."/>
            <person name="Jenkins J."/>
            <person name="Grimwood J."/>
            <person name="Barry K."/>
            <person name="Healey A."/>
            <person name="Mamidi S."/>
            <person name="Sreedasyam A."/>
            <person name="Shu S."/>
            <person name="Feldman M."/>
            <person name="Wu J."/>
            <person name="Yu Y."/>
            <person name="Chen C."/>
            <person name="Johnson J."/>
            <person name="Rokhsar D."/>
            <person name="Baxter I."/>
            <person name="Schmutz J."/>
            <person name="Brutnell T."/>
            <person name="Kellogg E."/>
        </authorList>
    </citation>
    <scope>NUCLEOTIDE SEQUENCE [LARGE SCALE GENOMIC DNA]</scope>
</reference>
<sequence>MGTIAICDLNTGTDPKSIQIFYGCHVLPTLCTCDRHHRRCGVHLVTCNGELLLVVLYWGNGNHPSPAEVYKLVWAPNQRLELPERVMSLGDHSLFVGRGNTFALSAKEFPAIKRNCIYYADKPHHKRYWISVFHLGSHVVEKIPYPQELKEDRTNWTPHAWFCPRTPLLKQQ</sequence>